<comment type="similarity">
    <text evidence="1">Belongs to the BLOC1S2 family.</text>
</comment>
<name>A0A915JI53_ROMCU</name>
<dbReference type="GO" id="GO:0031083">
    <property type="term" value="C:BLOC-1 complex"/>
    <property type="evidence" value="ECO:0007669"/>
    <property type="project" value="TreeGrafter"/>
</dbReference>
<dbReference type="GO" id="GO:0043015">
    <property type="term" value="F:gamma-tubulin binding"/>
    <property type="evidence" value="ECO:0007669"/>
    <property type="project" value="TreeGrafter"/>
</dbReference>
<dbReference type="PANTHER" id="PTHR46479:SF1">
    <property type="entry name" value="BIOGENESIS OF LYSOSOME-RELATED ORGANELLES COMPLEX 1 SUBUNIT 2"/>
    <property type="match status" value="1"/>
</dbReference>
<organism evidence="3 4">
    <name type="scientific">Romanomermis culicivorax</name>
    <name type="common">Nematode worm</name>
    <dbReference type="NCBI Taxonomy" id="13658"/>
    <lineage>
        <taxon>Eukaryota</taxon>
        <taxon>Metazoa</taxon>
        <taxon>Ecdysozoa</taxon>
        <taxon>Nematoda</taxon>
        <taxon>Enoplea</taxon>
        <taxon>Dorylaimia</taxon>
        <taxon>Mermithida</taxon>
        <taxon>Mermithoidea</taxon>
        <taxon>Mermithidae</taxon>
        <taxon>Romanomermis</taxon>
    </lineage>
</organism>
<evidence type="ECO:0000256" key="1">
    <source>
        <dbReference type="ARBA" id="ARBA00008468"/>
    </source>
</evidence>
<evidence type="ECO:0000256" key="2">
    <source>
        <dbReference type="SAM" id="MobiDB-lite"/>
    </source>
</evidence>
<feature type="region of interest" description="Disordered" evidence="2">
    <location>
        <begin position="33"/>
        <end position="55"/>
    </location>
</feature>
<dbReference type="GO" id="GO:0032418">
    <property type="term" value="P:lysosome localization"/>
    <property type="evidence" value="ECO:0007669"/>
    <property type="project" value="TreeGrafter"/>
</dbReference>
<dbReference type="AlphaFoldDB" id="A0A915JI53"/>
<sequence length="358" mass="40544">MKECFKDWVPKYRLRPQHRSNLVVTQAVSLDADHSEISSTSRNQDHWSKSDQRNAAKDQCCIQNVESEDEILTVDSIHSDLDEDIDDKTASTESISDKKSSTRVCMDKFESMLREGRHATLQLLTADVESYPAPVVVNDIVHTNNTNNDVQMEYIERELMHLQPGFDIELLGFDDSHNDQIAINDDNNCGAETNPESKSTIESSTIPNSLTVNNMRRRIVINEHRQKRTLEDLKLVEDMNNVVTNKYTYMTGLSGDMCNGLVDVNGRYSDMQPYLAQIDEIESGIKNLEIAACTLDAFVRNLDSDIQPYLAQIDEIESGIKNLEIAACTLDAFVRNLGKLKFVINSIFLGKQYCFLFG</sequence>
<accession>A0A915JI53</accession>
<dbReference type="GO" id="GO:0000930">
    <property type="term" value="C:gamma-tubulin complex"/>
    <property type="evidence" value="ECO:0007669"/>
    <property type="project" value="TreeGrafter"/>
</dbReference>
<dbReference type="Pfam" id="PF10046">
    <property type="entry name" value="BLOC1_2"/>
    <property type="match status" value="1"/>
</dbReference>
<dbReference type="WBParaSite" id="nRc.2.0.1.t25798-RA">
    <property type="protein sequence ID" value="nRc.2.0.1.t25798-RA"/>
    <property type="gene ID" value="nRc.2.0.1.g25798"/>
</dbReference>
<reference evidence="4" key="1">
    <citation type="submission" date="2022-11" db="UniProtKB">
        <authorList>
            <consortium name="WormBaseParasite"/>
        </authorList>
    </citation>
    <scope>IDENTIFICATION</scope>
</reference>
<keyword evidence="3" id="KW-1185">Reference proteome</keyword>
<feature type="compositionally biased region" description="Basic and acidic residues" evidence="2">
    <location>
        <begin position="43"/>
        <end position="55"/>
    </location>
</feature>
<dbReference type="GO" id="GO:0099078">
    <property type="term" value="C:BORC complex"/>
    <property type="evidence" value="ECO:0007669"/>
    <property type="project" value="TreeGrafter"/>
</dbReference>
<dbReference type="PANTHER" id="PTHR46479">
    <property type="entry name" value="BIOGENESIS OF LYSOSOME-RELATED ORGANELLES COMPLEX 1 SUBUNIT 2"/>
    <property type="match status" value="1"/>
</dbReference>
<dbReference type="GO" id="GO:0016197">
    <property type="term" value="P:endosomal transport"/>
    <property type="evidence" value="ECO:0007669"/>
    <property type="project" value="TreeGrafter"/>
</dbReference>
<protein>
    <submittedName>
        <fullName evidence="4">Uncharacterized protein</fullName>
    </submittedName>
</protein>
<dbReference type="Proteomes" id="UP000887565">
    <property type="component" value="Unplaced"/>
</dbReference>
<evidence type="ECO:0000313" key="4">
    <source>
        <dbReference type="WBParaSite" id="nRc.2.0.1.t25798-RA"/>
    </source>
</evidence>
<proteinExistence type="inferred from homology"/>
<evidence type="ECO:0000313" key="3">
    <source>
        <dbReference type="Proteomes" id="UP000887565"/>
    </source>
</evidence>
<dbReference type="InterPro" id="IPR019269">
    <property type="entry name" value="BLOC1_su2"/>
</dbReference>